<dbReference type="PROSITE" id="PS51257">
    <property type="entry name" value="PROKAR_LIPOPROTEIN"/>
    <property type="match status" value="1"/>
</dbReference>
<keyword evidence="3" id="KW-1185">Reference proteome</keyword>
<evidence type="ECO:0000313" key="2">
    <source>
        <dbReference type="EMBL" id="MFC4626658.1"/>
    </source>
</evidence>
<dbReference type="Proteomes" id="UP001596011">
    <property type="component" value="Unassembled WGS sequence"/>
</dbReference>
<accession>A0ABV9HAZ9</accession>
<evidence type="ECO:0000313" key="3">
    <source>
        <dbReference type="Proteomes" id="UP001596011"/>
    </source>
</evidence>
<name>A0ABV9HAZ9_9MICO</name>
<evidence type="ECO:0000256" key="1">
    <source>
        <dbReference type="SAM" id="SignalP"/>
    </source>
</evidence>
<gene>
    <name evidence="2" type="ORF">ACFO6V_00345</name>
</gene>
<protein>
    <submittedName>
        <fullName evidence="2">Uncharacterized protein</fullName>
    </submittedName>
</protein>
<dbReference type="RefSeq" id="WP_377130984.1">
    <property type="nucleotide sequence ID" value="NZ_JBHSFI010000001.1"/>
</dbReference>
<sequence length="250" mass="26504">MMRRSGLIQGGAVALGMLVSGCAQAGAAGGSPVGDASVEESAYLCQGTPVPASVLTDGATADQLGEEAAAALDGASVPDIDPEQWRVLTETDTKVYLVRELPEPRDSDGEQRTHEVMGIEWVDETEEGGEGWQLWRHGDCALRYDLGDLGDAMVALDPDNPPDPDSSQVHLLVTEFACASGELADGRVTLERLVEHEDRVELVVGVEPPPGIQTCQSHPPTPFIVELDEPLGSRTLVDAAVYPERELAAP</sequence>
<reference evidence="3" key="1">
    <citation type="journal article" date="2019" name="Int. J. Syst. Evol. Microbiol.">
        <title>The Global Catalogue of Microorganisms (GCM) 10K type strain sequencing project: providing services to taxonomists for standard genome sequencing and annotation.</title>
        <authorList>
            <consortium name="The Broad Institute Genomics Platform"/>
            <consortium name="The Broad Institute Genome Sequencing Center for Infectious Disease"/>
            <person name="Wu L."/>
            <person name="Ma J."/>
        </authorList>
    </citation>
    <scope>NUCLEOTIDE SEQUENCE [LARGE SCALE GENOMIC DNA]</scope>
    <source>
        <strain evidence="3">CCUG 42722</strain>
    </source>
</reference>
<keyword evidence="1" id="KW-0732">Signal</keyword>
<proteinExistence type="predicted"/>
<feature type="signal peptide" evidence="1">
    <location>
        <begin position="1"/>
        <end position="25"/>
    </location>
</feature>
<organism evidence="2 3">
    <name type="scientific">Promicromonospora alba</name>
    <dbReference type="NCBI Taxonomy" id="1616110"/>
    <lineage>
        <taxon>Bacteria</taxon>
        <taxon>Bacillati</taxon>
        <taxon>Actinomycetota</taxon>
        <taxon>Actinomycetes</taxon>
        <taxon>Micrococcales</taxon>
        <taxon>Promicromonosporaceae</taxon>
        <taxon>Promicromonospora</taxon>
    </lineage>
</organism>
<comment type="caution">
    <text evidence="2">The sequence shown here is derived from an EMBL/GenBank/DDBJ whole genome shotgun (WGS) entry which is preliminary data.</text>
</comment>
<feature type="chain" id="PRO_5046359853" evidence="1">
    <location>
        <begin position="26"/>
        <end position="250"/>
    </location>
</feature>
<dbReference type="EMBL" id="JBHSFI010000001">
    <property type="protein sequence ID" value="MFC4626658.1"/>
    <property type="molecule type" value="Genomic_DNA"/>
</dbReference>